<feature type="transmembrane region" description="Helical" evidence="1">
    <location>
        <begin position="29"/>
        <end position="52"/>
    </location>
</feature>
<keyword evidence="1" id="KW-0472">Membrane</keyword>
<reference evidence="2 3" key="1">
    <citation type="submission" date="2018-10" db="EMBL/GenBank/DDBJ databases">
        <title>Ulvibacterium marinum gen. nov., sp. nov., a novel marine bacterium of the family Flavobacteriaceae, isolated from a culture of the green alga Ulva prolifera.</title>
        <authorList>
            <person name="Zhang Z."/>
        </authorList>
    </citation>
    <scope>NUCLEOTIDE SEQUENCE [LARGE SCALE GENOMIC DNA]</scope>
    <source>
        <strain evidence="2 3">CCMM003</strain>
    </source>
</reference>
<proteinExistence type="predicted"/>
<dbReference type="Pfam" id="PF19868">
    <property type="entry name" value="DUF6341"/>
    <property type="match status" value="1"/>
</dbReference>
<evidence type="ECO:0000256" key="1">
    <source>
        <dbReference type="SAM" id="Phobius"/>
    </source>
</evidence>
<dbReference type="InterPro" id="IPR045922">
    <property type="entry name" value="DUF6341"/>
</dbReference>
<dbReference type="EMBL" id="RBCJ01000001">
    <property type="protein sequence ID" value="RKN82756.1"/>
    <property type="molecule type" value="Genomic_DNA"/>
</dbReference>
<dbReference type="OrthoDB" id="1467828at2"/>
<dbReference type="Proteomes" id="UP000276603">
    <property type="component" value="Unassembled WGS sequence"/>
</dbReference>
<sequence>MTSFFRGIETLFVDYLFAPYDILRGLDSWWVANIVNWLLFIIGAVAFVYWMLQLKNFNDNNEEDKSITSHSYL</sequence>
<accession>A0A3B0CHD7</accession>
<evidence type="ECO:0000313" key="2">
    <source>
        <dbReference type="EMBL" id="RKN82756.1"/>
    </source>
</evidence>
<dbReference type="GO" id="GO:0016757">
    <property type="term" value="F:glycosyltransferase activity"/>
    <property type="evidence" value="ECO:0007669"/>
    <property type="project" value="UniProtKB-KW"/>
</dbReference>
<keyword evidence="3" id="KW-1185">Reference proteome</keyword>
<organism evidence="2 3">
    <name type="scientific">Ulvibacterium marinum</name>
    <dbReference type="NCBI Taxonomy" id="2419782"/>
    <lineage>
        <taxon>Bacteria</taxon>
        <taxon>Pseudomonadati</taxon>
        <taxon>Bacteroidota</taxon>
        <taxon>Flavobacteriia</taxon>
        <taxon>Flavobacteriales</taxon>
        <taxon>Flavobacteriaceae</taxon>
        <taxon>Ulvibacterium</taxon>
    </lineage>
</organism>
<dbReference type="RefSeq" id="WP_120709947.1">
    <property type="nucleotide sequence ID" value="NZ_CANMKH010000001.1"/>
</dbReference>
<keyword evidence="1" id="KW-0812">Transmembrane</keyword>
<gene>
    <name evidence="2" type="ORF">D7Z94_02640</name>
</gene>
<keyword evidence="1" id="KW-1133">Transmembrane helix</keyword>
<keyword evidence="2" id="KW-0328">Glycosyltransferase</keyword>
<protein>
    <submittedName>
        <fullName evidence="2">Uracil phosphoribosyltransferase</fullName>
    </submittedName>
</protein>
<keyword evidence="2" id="KW-0808">Transferase</keyword>
<comment type="caution">
    <text evidence="2">The sequence shown here is derived from an EMBL/GenBank/DDBJ whole genome shotgun (WGS) entry which is preliminary data.</text>
</comment>
<dbReference type="AlphaFoldDB" id="A0A3B0CHD7"/>
<evidence type="ECO:0000313" key="3">
    <source>
        <dbReference type="Proteomes" id="UP000276603"/>
    </source>
</evidence>
<name>A0A3B0CHD7_9FLAO</name>